<feature type="transmembrane region" description="Helical" evidence="1">
    <location>
        <begin position="12"/>
        <end position="32"/>
    </location>
</feature>
<comment type="caution">
    <text evidence="2">The sequence shown here is derived from an EMBL/GenBank/DDBJ whole genome shotgun (WGS) entry which is preliminary data.</text>
</comment>
<gene>
    <name evidence="2" type="ORF">LY28_03036</name>
</gene>
<keyword evidence="1" id="KW-1133">Transmembrane helix</keyword>
<evidence type="ECO:0000256" key="1">
    <source>
        <dbReference type="SAM" id="Phobius"/>
    </source>
</evidence>
<organism evidence="2 3">
    <name type="scientific">Ruminiclostridium sufflavum DSM 19573</name>
    <dbReference type="NCBI Taxonomy" id="1121337"/>
    <lineage>
        <taxon>Bacteria</taxon>
        <taxon>Bacillati</taxon>
        <taxon>Bacillota</taxon>
        <taxon>Clostridia</taxon>
        <taxon>Eubacteriales</taxon>
        <taxon>Oscillospiraceae</taxon>
        <taxon>Ruminiclostridium</taxon>
    </lineage>
</organism>
<evidence type="ECO:0000313" key="3">
    <source>
        <dbReference type="Proteomes" id="UP000248132"/>
    </source>
</evidence>
<keyword evidence="3" id="KW-1185">Reference proteome</keyword>
<proteinExistence type="predicted"/>
<dbReference type="RefSeq" id="WP_165835597.1">
    <property type="nucleotide sequence ID" value="NZ_QKMR01000021.1"/>
</dbReference>
<accession>A0A318XU69</accession>
<evidence type="ECO:0000313" key="2">
    <source>
        <dbReference type="EMBL" id="PYG85882.1"/>
    </source>
</evidence>
<keyword evidence="1" id="KW-0472">Membrane</keyword>
<dbReference type="Proteomes" id="UP000248132">
    <property type="component" value="Unassembled WGS sequence"/>
</dbReference>
<reference evidence="2 3" key="1">
    <citation type="submission" date="2018-06" db="EMBL/GenBank/DDBJ databases">
        <title>Genomic Encyclopedia of Type Strains, Phase I: the one thousand microbial genomes (KMG-I) project.</title>
        <authorList>
            <person name="Kyrpides N."/>
        </authorList>
    </citation>
    <scope>NUCLEOTIDE SEQUENCE [LARGE SCALE GENOMIC DNA]</scope>
    <source>
        <strain evidence="2 3">DSM 19573</strain>
    </source>
</reference>
<dbReference type="EMBL" id="QKMR01000021">
    <property type="protein sequence ID" value="PYG85882.1"/>
    <property type="molecule type" value="Genomic_DNA"/>
</dbReference>
<sequence>MLKITPLHRKKVILIALAILILCGIIAMLAIFNMSTEKEPNKAVYVLEAVEENK</sequence>
<dbReference type="AlphaFoldDB" id="A0A318XU69"/>
<keyword evidence="1" id="KW-0812">Transmembrane</keyword>
<name>A0A318XU69_9FIRM</name>
<protein>
    <submittedName>
        <fullName evidence="2">Uncharacterized protein</fullName>
    </submittedName>
</protein>